<sequence length="139" mass="15822">MTDAERLVARLNSMSANELAEFSRQQTARLDAEQIARFGYAASAEMQGRKVDMSHYRADAAQPQIKAVKHRDQTGREITEYRAEPGASMRQWMGQWMLPGFKQLAVFNPNGESQRAFLQRGERLKNEYLAAVANRMRGV</sequence>
<proteinExistence type="predicted"/>
<reference evidence="2" key="1">
    <citation type="submission" date="2016-10" db="EMBL/GenBank/DDBJ databases">
        <authorList>
            <person name="Varghese N."/>
            <person name="Submissions S."/>
        </authorList>
    </citation>
    <scope>NUCLEOTIDE SEQUENCE [LARGE SCALE GENOMIC DNA]</scope>
    <source>
        <strain evidence="2">GAS106B</strain>
    </source>
</reference>
<gene>
    <name evidence="1" type="ORF">SAMN05443245_5866</name>
</gene>
<organism evidence="1 2">
    <name type="scientific">Paraburkholderia fungorum</name>
    <dbReference type="NCBI Taxonomy" id="134537"/>
    <lineage>
        <taxon>Bacteria</taxon>
        <taxon>Pseudomonadati</taxon>
        <taxon>Pseudomonadota</taxon>
        <taxon>Betaproteobacteria</taxon>
        <taxon>Burkholderiales</taxon>
        <taxon>Burkholderiaceae</taxon>
        <taxon>Paraburkholderia</taxon>
    </lineage>
</organism>
<keyword evidence="2" id="KW-1185">Reference proteome</keyword>
<dbReference type="AlphaFoldDB" id="A0A1H1IZ37"/>
<evidence type="ECO:0000313" key="1">
    <source>
        <dbReference type="EMBL" id="SDR42616.1"/>
    </source>
</evidence>
<evidence type="ECO:0000313" key="2">
    <source>
        <dbReference type="Proteomes" id="UP000183487"/>
    </source>
</evidence>
<accession>A0A1H1IZ37</accession>
<dbReference type="OrthoDB" id="9132927at2"/>
<protein>
    <submittedName>
        <fullName evidence="1">Uncharacterized protein</fullName>
    </submittedName>
</protein>
<dbReference type="EMBL" id="FNKP01000002">
    <property type="protein sequence ID" value="SDR42616.1"/>
    <property type="molecule type" value="Genomic_DNA"/>
</dbReference>
<dbReference type="Proteomes" id="UP000183487">
    <property type="component" value="Unassembled WGS sequence"/>
</dbReference>
<name>A0A1H1IZ37_9BURK</name>
<dbReference type="RefSeq" id="WP_074770889.1">
    <property type="nucleotide sequence ID" value="NZ_FNKP01000002.1"/>
</dbReference>